<dbReference type="InterPro" id="IPR033412">
    <property type="entry name" value="PFOR_II"/>
</dbReference>
<accession>A0A7C4D2W3</accession>
<dbReference type="GO" id="GO:0018491">
    <property type="term" value="F:2-oxobutyrate synthase activity"/>
    <property type="evidence" value="ECO:0007669"/>
    <property type="project" value="UniProtKB-ARBA"/>
</dbReference>
<dbReference type="AlphaFoldDB" id="A0A7C4D2W3"/>
<dbReference type="PANTHER" id="PTHR32154">
    <property type="entry name" value="PYRUVATE-FLAVODOXIN OXIDOREDUCTASE-RELATED"/>
    <property type="match status" value="1"/>
</dbReference>
<evidence type="ECO:0000256" key="5">
    <source>
        <dbReference type="ARBA" id="ARBA00048893"/>
    </source>
</evidence>
<comment type="catalytic activity">
    <reaction evidence="5">
        <text>a 2-oxocarboxylate + 2 oxidized [2Fe-2S]-[ferredoxin] + CoA = an acyl-CoA + 2 reduced [2Fe-2S]-[ferredoxin] + CO2 + H(+)</text>
        <dbReference type="Rhea" id="RHEA:42316"/>
        <dbReference type="Rhea" id="RHEA-COMP:10000"/>
        <dbReference type="Rhea" id="RHEA-COMP:10001"/>
        <dbReference type="ChEBI" id="CHEBI:15378"/>
        <dbReference type="ChEBI" id="CHEBI:16526"/>
        <dbReference type="ChEBI" id="CHEBI:33737"/>
        <dbReference type="ChEBI" id="CHEBI:33738"/>
        <dbReference type="ChEBI" id="CHEBI:35179"/>
        <dbReference type="ChEBI" id="CHEBI:57287"/>
        <dbReference type="ChEBI" id="CHEBI:58342"/>
        <dbReference type="EC" id="1.2.7.11"/>
    </reaction>
</comment>
<evidence type="ECO:0000256" key="4">
    <source>
        <dbReference type="ARBA" id="ARBA00023317"/>
    </source>
</evidence>
<dbReference type="CDD" id="cd07034">
    <property type="entry name" value="TPP_PYR_PFOR_IOR-alpha_like"/>
    <property type="match status" value="1"/>
</dbReference>
<feature type="domain" description="Pyruvate/ketoisovalerate oxidoreductase catalytic" evidence="6">
    <location>
        <begin position="13"/>
        <end position="215"/>
    </location>
</feature>
<dbReference type="FunFam" id="3.40.50.970:FF:000022">
    <property type="entry name" value="2-oxoglutarate ferredoxin oxidoreductase alpha subunit"/>
    <property type="match status" value="1"/>
</dbReference>
<sequence>MREVRFLLGGPQGGGVETAMMVLLRALAEAGYGVLASREYFSNIVGRHSYVLARACSSGAPLSLSYPVHVVAAMDAETVFTHAFDLARGGVLVLDRDAYGRRLSEIASMEDYTRERIRRRLTALGLGEDLPSLLSHLVSNAGVRVVSFSFREVLSRAGEKAGLSPALLSRYLSSVIAGAVASLLGLSRAHVERAFRQQFRGREDLVKSNLAVLDEVSREVESSGVKIEVDKPEVKPGKYLLVSGNDAVAMGKVVGGLRFQSYYPITPAADESVFLERVSYAEHAGPLLGPILVLQTEDEIAAIASAIGAALTGVRSATSTSGPGFDLMVEGLSYAGMNEVPVVITYYQRGGPSTGQPTRGAQSDLLSAVFAGHGEFARVVISSGDHEEAFYDAVEAFNIAEKFQVPVIHLLDKFLANSVALIPLPDVELVRIDRGSLVASPGPGYKRFSAESPVSPRAPLGSAVMWYTGDEHDEYGHIVEDPENRERMYRKRIEKMELVRRELPRERKLTYHGAGNPDFLVVGWGSVKGAAVEALRELDARGFRGGYLNLKLLWPLPSEEVREVLAKAKEVIAVEHSYGALVSKLLMMEAGVKVSKAVVKYTGRPITLGELVSALERILVGGEERVVLTYGA</sequence>
<dbReference type="Pfam" id="PF01855">
    <property type="entry name" value="POR_N"/>
    <property type="match status" value="1"/>
</dbReference>
<dbReference type="NCBIfam" id="TIGR03710">
    <property type="entry name" value="OAFO_sf"/>
    <property type="match status" value="1"/>
</dbReference>
<comment type="caution">
    <text evidence="9">The sequence shown here is derived from an EMBL/GenBank/DDBJ whole genome shotgun (WGS) entry which is preliminary data.</text>
</comment>
<dbReference type="InterPro" id="IPR029061">
    <property type="entry name" value="THDP-binding"/>
</dbReference>
<keyword evidence="4" id="KW-0670">Pyruvate</keyword>
<evidence type="ECO:0000256" key="3">
    <source>
        <dbReference type="ARBA" id="ARBA00023002"/>
    </source>
</evidence>
<comment type="subunit">
    <text evidence="1">Heterodimer composed of an alpha and a beta subunit.</text>
</comment>
<dbReference type="InterPro" id="IPR002869">
    <property type="entry name" value="Pyrv_flavodox_OxRed_cen"/>
</dbReference>
<evidence type="ECO:0000259" key="6">
    <source>
        <dbReference type="Pfam" id="PF01558"/>
    </source>
</evidence>
<evidence type="ECO:0000259" key="8">
    <source>
        <dbReference type="Pfam" id="PF17147"/>
    </source>
</evidence>
<dbReference type="EC" id="1.2.7.11" evidence="2"/>
<evidence type="ECO:0000313" key="9">
    <source>
        <dbReference type="EMBL" id="HGM46942.1"/>
    </source>
</evidence>
<dbReference type="Pfam" id="PF17147">
    <property type="entry name" value="PFOR_II"/>
    <property type="match status" value="1"/>
</dbReference>
<evidence type="ECO:0000259" key="7">
    <source>
        <dbReference type="Pfam" id="PF01855"/>
    </source>
</evidence>
<dbReference type="Gene3D" id="3.40.50.970">
    <property type="match status" value="1"/>
</dbReference>
<dbReference type="SUPFAM" id="SSF52922">
    <property type="entry name" value="TK C-terminal domain-like"/>
    <property type="match status" value="1"/>
</dbReference>
<dbReference type="InterPro" id="IPR053400">
    <property type="entry name" value="2-oxoacid_Fdx_oxidoreductase"/>
</dbReference>
<evidence type="ECO:0000256" key="1">
    <source>
        <dbReference type="ARBA" id="ARBA00011631"/>
    </source>
</evidence>
<name>A0A7C4D2W3_THEPE</name>
<proteinExistence type="predicted"/>
<feature type="domain" description="Pyruvate flavodoxin/ferredoxin oxidoreductase pyrimidine binding" evidence="7">
    <location>
        <begin position="254"/>
        <end position="491"/>
    </location>
</feature>
<feature type="domain" description="Pyruvate:ferredoxin oxidoreductase core" evidence="8">
    <location>
        <begin position="518"/>
        <end position="608"/>
    </location>
</feature>
<keyword evidence="3" id="KW-0560">Oxidoreductase</keyword>
<dbReference type="Gene3D" id="3.40.920.10">
    <property type="entry name" value="Pyruvate-ferredoxin oxidoreductase, PFOR, domain III"/>
    <property type="match status" value="1"/>
</dbReference>
<dbReference type="Pfam" id="PF01558">
    <property type="entry name" value="POR"/>
    <property type="match status" value="1"/>
</dbReference>
<gene>
    <name evidence="9" type="ORF">ENU21_04230</name>
</gene>
<dbReference type="PANTHER" id="PTHR32154:SF16">
    <property type="entry name" value="PYRUVATE FLAVODOXIN_FERREDOXIN OXIDOREDUCTASE DOMAIN PROTEIN"/>
    <property type="match status" value="1"/>
</dbReference>
<dbReference type="GO" id="GO:0006979">
    <property type="term" value="P:response to oxidative stress"/>
    <property type="evidence" value="ECO:0007669"/>
    <property type="project" value="TreeGrafter"/>
</dbReference>
<dbReference type="NCBIfam" id="NF041170">
    <property type="entry name" value="Oxoac_fdxalpha_Archa"/>
    <property type="match status" value="1"/>
</dbReference>
<dbReference type="EMBL" id="DTBQ01000116">
    <property type="protein sequence ID" value="HGM46942.1"/>
    <property type="molecule type" value="Genomic_DNA"/>
</dbReference>
<dbReference type="InterPro" id="IPR019752">
    <property type="entry name" value="Pyrv/ketoisovalerate_OxRed_cat"/>
</dbReference>
<dbReference type="InterPro" id="IPR022367">
    <property type="entry name" value="2-oxoacid/accept_OxRdtase_asu"/>
</dbReference>
<evidence type="ECO:0000256" key="2">
    <source>
        <dbReference type="ARBA" id="ARBA00012691"/>
    </source>
</evidence>
<dbReference type="Gene3D" id="3.40.50.920">
    <property type="match status" value="1"/>
</dbReference>
<reference evidence="9" key="1">
    <citation type="journal article" date="2020" name="mSystems">
        <title>Genome- and Community-Level Interaction Insights into Carbon Utilization and Element Cycling Functions of Hydrothermarchaeota in Hydrothermal Sediment.</title>
        <authorList>
            <person name="Zhou Z."/>
            <person name="Liu Y."/>
            <person name="Xu W."/>
            <person name="Pan J."/>
            <person name="Luo Z.H."/>
            <person name="Li M."/>
        </authorList>
    </citation>
    <scope>NUCLEOTIDE SEQUENCE</scope>
    <source>
        <strain evidence="9">SpSt-649</strain>
    </source>
</reference>
<dbReference type="GO" id="GO:0019164">
    <property type="term" value="F:pyruvate synthase activity"/>
    <property type="evidence" value="ECO:0007669"/>
    <property type="project" value="UniProtKB-ARBA"/>
</dbReference>
<dbReference type="SUPFAM" id="SSF52518">
    <property type="entry name" value="Thiamin diphosphate-binding fold (THDP-binding)"/>
    <property type="match status" value="1"/>
</dbReference>
<protein>
    <recommendedName>
        <fullName evidence="2">2-oxoacid oxidoreductase (ferredoxin)</fullName>
        <ecNumber evidence="2">1.2.7.11</ecNumber>
    </recommendedName>
</protein>
<organism evidence="9">
    <name type="scientific">Thermofilum pendens</name>
    <dbReference type="NCBI Taxonomy" id="2269"/>
    <lineage>
        <taxon>Archaea</taxon>
        <taxon>Thermoproteota</taxon>
        <taxon>Thermoprotei</taxon>
        <taxon>Thermofilales</taxon>
        <taxon>Thermofilaceae</taxon>
        <taxon>Thermofilum</taxon>
    </lineage>
</organism>
<dbReference type="InterPro" id="IPR002880">
    <property type="entry name" value="Pyrv_Fd/Flavodoxin_OxRdtase_N"/>
</dbReference>
<dbReference type="InterPro" id="IPR050722">
    <property type="entry name" value="Pyruvate:ferred/Flavod_OxRd"/>
</dbReference>
<dbReference type="InterPro" id="IPR009014">
    <property type="entry name" value="Transketo_C/PFOR_II"/>
</dbReference>